<comment type="caution">
    <text evidence="1">The sequence shown here is derived from an EMBL/GenBank/DDBJ whole genome shotgun (WGS) entry which is preliminary data.</text>
</comment>
<reference evidence="1" key="1">
    <citation type="submission" date="2015-06" db="EMBL/GenBank/DDBJ databases">
        <authorList>
            <person name="Nguyen H."/>
        </authorList>
    </citation>
    <scope>NUCLEOTIDE SEQUENCE</scope>
    <source>
        <strain evidence="1">DAOM 180753</strain>
    </source>
</reference>
<proteinExistence type="predicted"/>
<dbReference type="AlphaFoldDB" id="A0AAI9TQI1"/>
<evidence type="ECO:0000313" key="2">
    <source>
        <dbReference type="Proteomes" id="UP001227192"/>
    </source>
</evidence>
<reference evidence="1" key="2">
    <citation type="journal article" date="2016" name="Fungal Biol.">
        <title>Ochratoxin A production by Penicillium thymicola.</title>
        <authorList>
            <person name="Nguyen H.D.T."/>
            <person name="McMullin D.R."/>
            <person name="Ponomareva E."/>
            <person name="Riley R."/>
            <person name="Pomraning K.R."/>
            <person name="Baker S.E."/>
            <person name="Seifert K.A."/>
        </authorList>
    </citation>
    <scope>NUCLEOTIDE SEQUENCE</scope>
    <source>
        <strain evidence="1">DAOM 180753</strain>
    </source>
</reference>
<accession>A0AAI9TQI1</accession>
<dbReference type="Proteomes" id="UP001227192">
    <property type="component" value="Unassembled WGS sequence"/>
</dbReference>
<name>A0AAI9TQI1_PENTH</name>
<gene>
    <name evidence="1" type="ORF">VN97_g1641</name>
</gene>
<keyword evidence="2" id="KW-1185">Reference proteome</keyword>
<evidence type="ECO:0000313" key="1">
    <source>
        <dbReference type="EMBL" id="KAJ9491597.1"/>
    </source>
</evidence>
<organism evidence="1 2">
    <name type="scientific">Penicillium thymicola</name>
    <dbReference type="NCBI Taxonomy" id="293382"/>
    <lineage>
        <taxon>Eukaryota</taxon>
        <taxon>Fungi</taxon>
        <taxon>Dikarya</taxon>
        <taxon>Ascomycota</taxon>
        <taxon>Pezizomycotina</taxon>
        <taxon>Eurotiomycetes</taxon>
        <taxon>Eurotiomycetidae</taxon>
        <taxon>Eurotiales</taxon>
        <taxon>Aspergillaceae</taxon>
        <taxon>Penicillium</taxon>
    </lineage>
</organism>
<dbReference type="EMBL" id="LACB01000028">
    <property type="protein sequence ID" value="KAJ9491597.1"/>
    <property type="molecule type" value="Genomic_DNA"/>
</dbReference>
<protein>
    <submittedName>
        <fullName evidence="1">Uncharacterized protein</fullName>
    </submittedName>
</protein>
<sequence>MATVELPGMHACCLLQTEPFVAICCLLFATMSNVQMVCRNGGVLSTSGLTWPSARKVSEVLQHDMENHHIYLNTIELHGIVHIS</sequence>